<dbReference type="Gene3D" id="3.30.420.10">
    <property type="entry name" value="Ribonuclease H-like superfamily/Ribonuclease H"/>
    <property type="match status" value="1"/>
</dbReference>
<sequence length="423" mass="48870">MTHLIQVTKLVTVLKTSHQGYSIPNCFKEAMNSPDSEKWIGAMKKELDSLREHKGCTLQPLPKGSKVIKSKCIYTIKKYATTLDRKYKARLVATGYQQSYSQDYEEIFSPVINNDSLRVILAFAAIMQYDIKCFDIVTAYLYGNLEETIYMKQPEGFKKNWDNILPYVTFAYNTARQETTGYSPFFLVHGREVETPLDSILPYQPAGTADYVGHLVTNAEDARKLARLNILQTQSKDKERYDKKHQEVTYKEGDLVWVFTPVRTVGLSEKLLKIYFGPYQVIRKISSVNCQVEGVTNTRRRRKTQDIVHDYRRVANYNRWDDSMCLANAVFFLVGTARQWYENNEEILTSWEDFQQALGETLGQREEAMKEAESHLKSRDQQANESSEAYIQDVLHLCQVVDPQMDDETKLGHIMKGVAEDLY</sequence>
<evidence type="ECO:0000313" key="4">
    <source>
        <dbReference type="Proteomes" id="UP001235939"/>
    </source>
</evidence>
<proteinExistence type="predicted"/>
<dbReference type="Proteomes" id="UP001235939">
    <property type="component" value="Chromosome 10"/>
</dbReference>
<gene>
    <name evidence="3" type="ORF">LAZ67_10001124</name>
</gene>
<dbReference type="Pfam" id="PF03732">
    <property type="entry name" value="Retrotrans_gag"/>
    <property type="match status" value="1"/>
</dbReference>
<dbReference type="PANTHER" id="PTHR33194">
    <property type="entry name" value="ZINC KNUCKLE DOMAINCONTAINING PROTEIN"/>
    <property type="match status" value="1"/>
</dbReference>
<dbReference type="PANTHER" id="PTHR33194:SF4">
    <property type="entry name" value="CCHC-TYPE DOMAIN-CONTAINING PROTEIN"/>
    <property type="match status" value="1"/>
</dbReference>
<organism evidence="3 4">
    <name type="scientific">Cordylochernes scorpioides</name>
    <dbReference type="NCBI Taxonomy" id="51811"/>
    <lineage>
        <taxon>Eukaryota</taxon>
        <taxon>Metazoa</taxon>
        <taxon>Ecdysozoa</taxon>
        <taxon>Arthropoda</taxon>
        <taxon>Chelicerata</taxon>
        <taxon>Arachnida</taxon>
        <taxon>Pseudoscorpiones</taxon>
        <taxon>Cheliferoidea</taxon>
        <taxon>Chernetidae</taxon>
        <taxon>Cordylochernes</taxon>
    </lineage>
</organism>
<feature type="domain" description="Retrotransposon gag" evidence="1">
    <location>
        <begin position="329"/>
        <end position="419"/>
    </location>
</feature>
<evidence type="ECO:0008006" key="5">
    <source>
        <dbReference type="Google" id="ProtNLM"/>
    </source>
</evidence>
<dbReference type="InterPro" id="IPR005162">
    <property type="entry name" value="Retrotrans_gag_dom"/>
</dbReference>
<keyword evidence="4" id="KW-1185">Reference proteome</keyword>
<accession>A0ABY6KXR3</accession>
<protein>
    <recommendedName>
        <fullName evidence="5">Reverse transcriptase Ty1/copia-type domain-containing protein</fullName>
    </recommendedName>
</protein>
<dbReference type="InterPro" id="IPR013103">
    <property type="entry name" value="RVT_2"/>
</dbReference>
<name>A0ABY6KXR3_9ARAC</name>
<dbReference type="InterPro" id="IPR036397">
    <property type="entry name" value="RNaseH_sf"/>
</dbReference>
<feature type="domain" description="Reverse transcriptase Ty1/copia-type" evidence="2">
    <location>
        <begin position="57"/>
        <end position="160"/>
    </location>
</feature>
<evidence type="ECO:0000259" key="2">
    <source>
        <dbReference type="Pfam" id="PF07727"/>
    </source>
</evidence>
<reference evidence="3 4" key="1">
    <citation type="submission" date="2022-01" db="EMBL/GenBank/DDBJ databases">
        <title>A chromosomal length assembly of Cordylochernes scorpioides.</title>
        <authorList>
            <person name="Zeh D."/>
            <person name="Zeh J."/>
        </authorList>
    </citation>
    <scope>NUCLEOTIDE SEQUENCE [LARGE SCALE GENOMIC DNA]</scope>
    <source>
        <strain evidence="3">IN4F17</strain>
        <tissue evidence="3">Whole Body</tissue>
    </source>
</reference>
<dbReference type="Pfam" id="PF07727">
    <property type="entry name" value="RVT_2"/>
    <property type="match status" value="1"/>
</dbReference>
<dbReference type="EMBL" id="CP092872">
    <property type="protein sequence ID" value="UYV72901.1"/>
    <property type="molecule type" value="Genomic_DNA"/>
</dbReference>
<evidence type="ECO:0000259" key="1">
    <source>
        <dbReference type="Pfam" id="PF03732"/>
    </source>
</evidence>
<evidence type="ECO:0000313" key="3">
    <source>
        <dbReference type="EMBL" id="UYV72901.1"/>
    </source>
</evidence>